<evidence type="ECO:0000313" key="2">
    <source>
        <dbReference type="EMBL" id="SDI56309.1"/>
    </source>
</evidence>
<evidence type="ECO:0000313" key="3">
    <source>
        <dbReference type="Proteomes" id="UP000199093"/>
    </source>
</evidence>
<reference evidence="2 3" key="1">
    <citation type="submission" date="2016-10" db="EMBL/GenBank/DDBJ databases">
        <authorList>
            <person name="de Groot N.N."/>
        </authorList>
    </citation>
    <scope>NUCLEOTIDE SEQUENCE [LARGE SCALE GENOMIC DNA]</scope>
    <source>
        <strain evidence="2 3">DSM 26424</strain>
    </source>
</reference>
<protein>
    <submittedName>
        <fullName evidence="2">Uncharacterized protein</fullName>
    </submittedName>
</protein>
<dbReference type="EMBL" id="FNEJ01000006">
    <property type="protein sequence ID" value="SDI56309.1"/>
    <property type="molecule type" value="Genomic_DNA"/>
</dbReference>
<sequence>MTVAIAASTIARQAFRLMEMRPLQSFGENTEEAQAAAEQYPEALRMMLEAYDWSFARRMIRPPLSLPGPNDATDPDLPHAFLLPDDMLKLRKVYGSGIRYRVDGMTLRASERQILIRGTFHLTNEAQLPSDFKLTVACQLAVLLSPKLVTSRTKRVELKDDLSAAFQRAITSDQGTASGTRLDGLPQQTSDDWAAGVMR</sequence>
<dbReference type="STRING" id="555512.SAMN04487993_1006225"/>
<organism evidence="2 3">
    <name type="scientific">Salipiger marinus</name>
    <dbReference type="NCBI Taxonomy" id="555512"/>
    <lineage>
        <taxon>Bacteria</taxon>
        <taxon>Pseudomonadati</taxon>
        <taxon>Pseudomonadota</taxon>
        <taxon>Alphaproteobacteria</taxon>
        <taxon>Rhodobacterales</taxon>
        <taxon>Roseobacteraceae</taxon>
        <taxon>Salipiger</taxon>
    </lineage>
</organism>
<dbReference type="Proteomes" id="UP000199093">
    <property type="component" value="Unassembled WGS sequence"/>
</dbReference>
<dbReference type="RefSeq" id="WP_089846010.1">
    <property type="nucleotide sequence ID" value="NZ_FNEJ01000006.1"/>
</dbReference>
<evidence type="ECO:0000256" key="1">
    <source>
        <dbReference type="SAM" id="MobiDB-lite"/>
    </source>
</evidence>
<gene>
    <name evidence="2" type="ORF">SAMN04487993_1006225</name>
</gene>
<proteinExistence type="predicted"/>
<accession>A0A1G8LKS2</accession>
<dbReference type="AlphaFoldDB" id="A0A1G8LKS2"/>
<name>A0A1G8LKS2_9RHOB</name>
<dbReference type="OrthoDB" id="7860263at2"/>
<feature type="region of interest" description="Disordered" evidence="1">
    <location>
        <begin position="176"/>
        <end position="199"/>
    </location>
</feature>
<keyword evidence="3" id="KW-1185">Reference proteome</keyword>